<feature type="binding site" evidence="6">
    <location>
        <position position="124"/>
    </location>
    <ligand>
        <name>[4Fe-4S] cluster</name>
        <dbReference type="ChEBI" id="CHEBI:49883"/>
        <label>2</label>
    </ligand>
</feature>
<feature type="binding site" evidence="6">
    <location>
        <position position="118"/>
    </location>
    <ligand>
        <name>[4Fe-4S] cluster</name>
        <dbReference type="ChEBI" id="CHEBI:49883"/>
        <label>2</label>
    </ligand>
</feature>
<keyword evidence="6" id="KW-0874">Quinone</keyword>
<comment type="subunit">
    <text evidence="6">NDH-1 is composed of 14 different subunits. Subunits NuoA, H, J, K, L, M, N constitute the membrane sector of the complex.</text>
</comment>
<evidence type="ECO:0000256" key="3">
    <source>
        <dbReference type="ARBA" id="ARBA00022737"/>
    </source>
</evidence>
<comment type="caution">
    <text evidence="8">The sequence shown here is derived from an EMBL/GenBank/DDBJ whole genome shotgun (WGS) entry which is preliminary data.</text>
</comment>
<dbReference type="InterPro" id="IPR010226">
    <property type="entry name" value="NADH_quinone_OxRdtase_chainI"/>
</dbReference>
<dbReference type="EC" id="7.1.1.-" evidence="6"/>
<dbReference type="Pfam" id="PF12838">
    <property type="entry name" value="Fer4_7"/>
    <property type="match status" value="1"/>
</dbReference>
<evidence type="ECO:0000313" key="9">
    <source>
        <dbReference type="Proteomes" id="UP000703590"/>
    </source>
</evidence>
<keyword evidence="1 6" id="KW-0004">4Fe-4S</keyword>
<keyword evidence="5 6" id="KW-0411">Iron-sulfur</keyword>
<evidence type="ECO:0000256" key="4">
    <source>
        <dbReference type="ARBA" id="ARBA00023004"/>
    </source>
</evidence>
<dbReference type="InterPro" id="IPR017896">
    <property type="entry name" value="4Fe4S_Fe-S-bd"/>
</dbReference>
<feature type="binding site" evidence="6">
    <location>
        <position position="77"/>
    </location>
    <ligand>
        <name>[4Fe-4S] cluster</name>
        <dbReference type="ChEBI" id="CHEBI:49883"/>
        <label>1</label>
    </ligand>
</feature>
<proteinExistence type="inferred from homology"/>
<keyword evidence="6" id="KW-1278">Translocase</keyword>
<name>A0ABS2WPM7_9BACT</name>
<feature type="binding site" evidence="6">
    <location>
        <position position="121"/>
    </location>
    <ligand>
        <name>[4Fe-4S] cluster</name>
        <dbReference type="ChEBI" id="CHEBI:49883"/>
        <label>2</label>
    </ligand>
</feature>
<dbReference type="InterPro" id="IPR017900">
    <property type="entry name" value="4Fe4S_Fe_S_CS"/>
</dbReference>
<keyword evidence="2 6" id="KW-0479">Metal-binding</keyword>
<comment type="similarity">
    <text evidence="6">Belongs to the complex I 23 kDa subunit family.</text>
</comment>
<protein>
    <recommendedName>
        <fullName evidence="6">NADH-quinone oxidoreductase subunit I</fullName>
        <ecNumber evidence="6">7.1.1.-</ecNumber>
    </recommendedName>
    <alternativeName>
        <fullName evidence="6">NADH dehydrogenase I subunit I</fullName>
    </alternativeName>
    <alternativeName>
        <fullName evidence="6">NDH-1 subunit I</fullName>
    </alternativeName>
</protein>
<reference evidence="8 9" key="2">
    <citation type="submission" date="2021-02" db="EMBL/GenBank/DDBJ databases">
        <title>Sulfurospirillum tamanensis sp. nov.</title>
        <authorList>
            <person name="Frolova A."/>
            <person name="Merkel A."/>
            <person name="Slobodkin A."/>
        </authorList>
    </citation>
    <scope>NUCLEOTIDE SEQUENCE [LARGE SCALE GENOMIC DNA]</scope>
    <source>
        <strain evidence="8 9">T05b</strain>
    </source>
</reference>
<evidence type="ECO:0000256" key="1">
    <source>
        <dbReference type="ARBA" id="ARBA00022485"/>
    </source>
</evidence>
<keyword evidence="9" id="KW-1185">Reference proteome</keyword>
<dbReference type="Gene3D" id="3.30.70.3270">
    <property type="match status" value="1"/>
</dbReference>
<keyword evidence="6" id="KW-0830">Ubiquinone</keyword>
<comment type="cofactor">
    <cofactor evidence="6">
        <name>[4Fe-4S] cluster</name>
        <dbReference type="ChEBI" id="CHEBI:49883"/>
    </cofactor>
    <text evidence="6">Binds 2 [4Fe-4S] clusters per subunit.</text>
</comment>
<evidence type="ECO:0000256" key="2">
    <source>
        <dbReference type="ARBA" id="ARBA00022723"/>
    </source>
</evidence>
<feature type="domain" description="4Fe-4S ferredoxin-type" evidence="7">
    <location>
        <begin position="67"/>
        <end position="97"/>
    </location>
</feature>
<comment type="subcellular location">
    <subcellularLocation>
        <location evidence="6">Cell membrane</location>
        <topology evidence="6">Peripheral membrane protein</topology>
    </subcellularLocation>
</comment>
<organism evidence="8 9">
    <name type="scientific">Sulfurospirillum tamanense</name>
    <dbReference type="NCBI Taxonomy" id="2813362"/>
    <lineage>
        <taxon>Bacteria</taxon>
        <taxon>Pseudomonadati</taxon>
        <taxon>Campylobacterota</taxon>
        <taxon>Epsilonproteobacteria</taxon>
        <taxon>Campylobacterales</taxon>
        <taxon>Sulfurospirillaceae</taxon>
        <taxon>Sulfurospirillum</taxon>
    </lineage>
</organism>
<evidence type="ECO:0000259" key="7">
    <source>
        <dbReference type="PROSITE" id="PS51379"/>
    </source>
</evidence>
<keyword evidence="3" id="KW-0677">Repeat</keyword>
<accession>A0ABS2WPM7</accession>
<keyword evidence="6" id="KW-1003">Cell membrane</keyword>
<dbReference type="PROSITE" id="PS51379">
    <property type="entry name" value="4FE4S_FER_2"/>
    <property type="match status" value="2"/>
</dbReference>
<dbReference type="RefSeq" id="WP_205457953.1">
    <property type="nucleotide sequence ID" value="NZ_JAFHKK010000002.1"/>
</dbReference>
<evidence type="ECO:0000256" key="5">
    <source>
        <dbReference type="ARBA" id="ARBA00023014"/>
    </source>
</evidence>
<reference evidence="9" key="1">
    <citation type="submission" date="2021-02" db="EMBL/GenBank/DDBJ databases">
        <title>Sulfurospirillum tamanensis sp. nov.</title>
        <authorList>
            <person name="Merkel A.Y."/>
        </authorList>
    </citation>
    <scope>NUCLEOTIDE SEQUENCE [LARGE SCALE GENOMIC DNA]</scope>
    <source>
        <strain evidence="9">T05b</strain>
    </source>
</reference>
<reference evidence="8 9" key="3">
    <citation type="submission" date="2021-02" db="EMBL/GenBank/DDBJ databases">
        <authorList>
            <person name="Merkel A.Y."/>
        </authorList>
    </citation>
    <scope>NUCLEOTIDE SEQUENCE [LARGE SCALE GENOMIC DNA]</scope>
    <source>
        <strain evidence="8 9">T05b</strain>
    </source>
</reference>
<dbReference type="SUPFAM" id="SSF54862">
    <property type="entry name" value="4Fe-4S ferredoxins"/>
    <property type="match status" value="1"/>
</dbReference>
<comment type="catalytic activity">
    <reaction evidence="6">
        <text>a quinone + NADH + 5 H(+)(in) = a quinol + NAD(+) + 4 H(+)(out)</text>
        <dbReference type="Rhea" id="RHEA:57888"/>
        <dbReference type="ChEBI" id="CHEBI:15378"/>
        <dbReference type="ChEBI" id="CHEBI:24646"/>
        <dbReference type="ChEBI" id="CHEBI:57540"/>
        <dbReference type="ChEBI" id="CHEBI:57945"/>
        <dbReference type="ChEBI" id="CHEBI:132124"/>
    </reaction>
</comment>
<evidence type="ECO:0000256" key="6">
    <source>
        <dbReference type="HAMAP-Rule" id="MF_01351"/>
    </source>
</evidence>
<feature type="binding site" evidence="6">
    <location>
        <position position="80"/>
    </location>
    <ligand>
        <name>[4Fe-4S] cluster</name>
        <dbReference type="ChEBI" id="CHEBI:49883"/>
        <label>1</label>
    </ligand>
</feature>
<comment type="function">
    <text evidence="6">NDH-1 shuttles electrons from NADH, via FMN and iron-sulfur (Fe-S) centers, to quinones in the respiratory chain. The immediate electron acceptor for the enzyme in this species is believed to be ubiquinone. Couples the redox reaction to proton translocation (for every two electrons transferred, four hydrogen ions are translocated across the cytoplasmic membrane), and thus conserves the redox energy in a proton gradient.</text>
</comment>
<keyword evidence="6" id="KW-0472">Membrane</keyword>
<dbReference type="PANTHER" id="PTHR10849">
    <property type="entry name" value="NADH DEHYDROGENASE UBIQUINONE IRON-SULFUR PROTEIN 8, MITOCHONDRIAL"/>
    <property type="match status" value="1"/>
</dbReference>
<feature type="domain" description="4Fe-4S ferredoxin-type" evidence="7">
    <location>
        <begin position="109"/>
        <end position="138"/>
    </location>
</feature>
<keyword evidence="4 6" id="KW-0408">Iron</keyword>
<feature type="binding site" evidence="6">
    <location>
        <position position="128"/>
    </location>
    <ligand>
        <name>[4Fe-4S] cluster</name>
        <dbReference type="ChEBI" id="CHEBI:49883"/>
        <label>1</label>
    </ligand>
</feature>
<feature type="binding site" evidence="6">
    <location>
        <position position="83"/>
    </location>
    <ligand>
        <name>[4Fe-4S] cluster</name>
        <dbReference type="ChEBI" id="CHEBI:49883"/>
        <label>1</label>
    </ligand>
</feature>
<evidence type="ECO:0000313" key="8">
    <source>
        <dbReference type="EMBL" id="MBN2963515.1"/>
    </source>
</evidence>
<sequence length="164" mass="18623">MKPTKQIKRHGDTWKEKLFLPALFKGLGITFGHFWDNITRSKRIKTLSYPEQQPEDITLRYRGVHRLTQREDGSARCVACFMCATACPAECIFIVAKEREDGVDEKEPERFDIDLLECVFCGACVEACPCDAIRMDSGIFSVVAENREAFIRTKETLLATPKGV</sequence>
<dbReference type="PROSITE" id="PS00198">
    <property type="entry name" value="4FE4S_FER_1"/>
    <property type="match status" value="1"/>
</dbReference>
<dbReference type="Proteomes" id="UP000703590">
    <property type="component" value="Unassembled WGS sequence"/>
</dbReference>
<gene>
    <name evidence="6" type="primary">nuoI</name>
    <name evidence="8" type="ORF">JWV37_01885</name>
</gene>
<feature type="binding site" evidence="6">
    <location>
        <position position="87"/>
    </location>
    <ligand>
        <name>[4Fe-4S] cluster</name>
        <dbReference type="ChEBI" id="CHEBI:49883"/>
        <label>2</label>
    </ligand>
</feature>
<keyword evidence="6" id="KW-0520">NAD</keyword>
<dbReference type="HAMAP" id="MF_01351">
    <property type="entry name" value="NDH1_NuoI"/>
    <property type="match status" value="1"/>
</dbReference>
<dbReference type="EMBL" id="JAFHKK010000002">
    <property type="protein sequence ID" value="MBN2963515.1"/>
    <property type="molecule type" value="Genomic_DNA"/>
</dbReference>